<evidence type="ECO:0000313" key="4">
    <source>
        <dbReference type="Proteomes" id="UP001374579"/>
    </source>
</evidence>
<keyword evidence="1" id="KW-0472">Membrane</keyword>
<keyword evidence="4" id="KW-1185">Reference proteome</keyword>
<dbReference type="PANTHER" id="PTHR47032">
    <property type="entry name" value="UDP-D-XYLOSE:L-FUCOSE ALPHA-1,3-D-XYLOSYLTRANSFERASE-RELATED"/>
    <property type="match status" value="1"/>
</dbReference>
<dbReference type="InterPro" id="IPR052636">
    <property type="entry name" value="UDP-D-xylose:L-fucose_XylT"/>
</dbReference>
<organism evidence="3 4">
    <name type="scientific">Littorina saxatilis</name>
    <dbReference type="NCBI Taxonomy" id="31220"/>
    <lineage>
        <taxon>Eukaryota</taxon>
        <taxon>Metazoa</taxon>
        <taxon>Spiralia</taxon>
        <taxon>Lophotrochozoa</taxon>
        <taxon>Mollusca</taxon>
        <taxon>Gastropoda</taxon>
        <taxon>Caenogastropoda</taxon>
        <taxon>Littorinimorpha</taxon>
        <taxon>Littorinoidea</taxon>
        <taxon>Littorinidae</taxon>
        <taxon>Littorina</taxon>
    </lineage>
</organism>
<proteinExistence type="predicted"/>
<name>A0AAN9AX38_9CAEN</name>
<feature type="domain" description="Nucleotide-diphospho-sugar transferase" evidence="2">
    <location>
        <begin position="153"/>
        <end position="363"/>
    </location>
</feature>
<evidence type="ECO:0000256" key="1">
    <source>
        <dbReference type="SAM" id="Phobius"/>
    </source>
</evidence>
<evidence type="ECO:0000313" key="3">
    <source>
        <dbReference type="EMBL" id="KAK7094928.1"/>
    </source>
</evidence>
<dbReference type="PANTHER" id="PTHR47032:SF1">
    <property type="entry name" value="UDP-D-XYLOSE:L-FUCOSE ALPHA-1,3-D-XYLOSYLTRANSFERASE-RELATED"/>
    <property type="match status" value="1"/>
</dbReference>
<dbReference type="Pfam" id="PF03407">
    <property type="entry name" value="Nucleotid_trans"/>
    <property type="match status" value="1"/>
</dbReference>
<accession>A0AAN9AX38</accession>
<dbReference type="EMBL" id="JBAMIC010000018">
    <property type="protein sequence ID" value="KAK7094928.1"/>
    <property type="molecule type" value="Genomic_DNA"/>
</dbReference>
<gene>
    <name evidence="3" type="ORF">V1264_006407</name>
</gene>
<feature type="transmembrane region" description="Helical" evidence="1">
    <location>
        <begin position="7"/>
        <end position="25"/>
    </location>
</feature>
<dbReference type="AlphaFoldDB" id="A0AAN9AX38"/>
<keyword evidence="1" id="KW-0812">Transmembrane</keyword>
<comment type="caution">
    <text evidence="3">The sequence shown here is derived from an EMBL/GenBank/DDBJ whole genome shotgun (WGS) entry which is preliminary data.</text>
</comment>
<protein>
    <recommendedName>
        <fullName evidence="2">Nucleotide-diphospho-sugar transferase domain-containing protein</fullName>
    </recommendedName>
</protein>
<dbReference type="InterPro" id="IPR005069">
    <property type="entry name" value="Nucl-diP-sugar_transferase"/>
</dbReference>
<keyword evidence="1" id="KW-1133">Transmembrane helix</keyword>
<reference evidence="3 4" key="1">
    <citation type="submission" date="2024-02" db="EMBL/GenBank/DDBJ databases">
        <title>Chromosome-scale genome assembly of the rough periwinkle Littorina saxatilis.</title>
        <authorList>
            <person name="De Jode A."/>
            <person name="Faria R."/>
            <person name="Formenti G."/>
            <person name="Sims Y."/>
            <person name="Smith T.P."/>
            <person name="Tracey A."/>
            <person name="Wood J.M.D."/>
            <person name="Zagrodzka Z.B."/>
            <person name="Johannesson K."/>
            <person name="Butlin R.K."/>
            <person name="Leder E.H."/>
        </authorList>
    </citation>
    <scope>NUCLEOTIDE SEQUENCE [LARGE SCALE GENOMIC DNA]</scope>
    <source>
        <strain evidence="3">Snail1</strain>
        <tissue evidence="3">Muscle</tissue>
    </source>
</reference>
<sequence>MRRGVNVYVLLVIAWVVAMGYFLLFHTGSSTSNPLRQSLDRYFSGSGKNNPQRHSLDQHFDGAKDRINSENLVHNGGENLVQNKDLVHNGDENIVHNSRVDSNDDLVHDNQDLVKVASAIAEKHGLVLFTLLNDAFYDLASSWLCNTERMASLHSKILVLTTDVDTGRRLKRRWPAITVVSMNVSAFTGALEYSRAGYVRLMVERTRCINRLVQAKVRMLLFEVDFVWLGDPLPEVLSHKDADVVGVGVYGRNHQLICGCFLLLNPTPATEKVWSRLTEQMEDLYKKVANSGSKTAVSEATNDQTFLSSLLNAKYGGVKVVYLPDDLFPEGKWYMEPKLRAANPNPLVIHNNWVIGNDVKIKRAKKFGHWFVSNDSTTSDVICNVTAVSNVLAKGPKPST</sequence>
<dbReference type="GO" id="GO:0005794">
    <property type="term" value="C:Golgi apparatus"/>
    <property type="evidence" value="ECO:0007669"/>
    <property type="project" value="TreeGrafter"/>
</dbReference>
<evidence type="ECO:0000259" key="2">
    <source>
        <dbReference type="Pfam" id="PF03407"/>
    </source>
</evidence>
<dbReference type="GO" id="GO:0016757">
    <property type="term" value="F:glycosyltransferase activity"/>
    <property type="evidence" value="ECO:0007669"/>
    <property type="project" value="TreeGrafter"/>
</dbReference>
<dbReference type="Proteomes" id="UP001374579">
    <property type="component" value="Unassembled WGS sequence"/>
</dbReference>